<keyword evidence="9 16" id="KW-0418">Kinase</keyword>
<dbReference type="AlphaFoldDB" id="A0A852THV9"/>
<evidence type="ECO:0000256" key="8">
    <source>
        <dbReference type="ARBA" id="ARBA00022741"/>
    </source>
</evidence>
<feature type="transmembrane region" description="Helical" evidence="13">
    <location>
        <begin position="162"/>
        <end position="182"/>
    </location>
</feature>
<dbReference type="Gene3D" id="6.10.340.10">
    <property type="match status" value="1"/>
</dbReference>
<dbReference type="PANTHER" id="PTHR45453">
    <property type="entry name" value="PHOSPHATE REGULON SENSOR PROTEIN PHOR"/>
    <property type="match status" value="1"/>
</dbReference>
<comment type="caution">
    <text evidence="16">The sequence shown here is derived from an EMBL/GenBank/DDBJ whole genome shotgun (WGS) entry which is preliminary data.</text>
</comment>
<keyword evidence="11" id="KW-0902">Two-component regulatory system</keyword>
<evidence type="ECO:0000313" key="16">
    <source>
        <dbReference type="EMBL" id="NYE07725.1"/>
    </source>
</evidence>
<dbReference type="InterPro" id="IPR004358">
    <property type="entry name" value="Sig_transdc_His_kin-like_C"/>
</dbReference>
<evidence type="ECO:0000256" key="11">
    <source>
        <dbReference type="ARBA" id="ARBA00023012"/>
    </source>
</evidence>
<dbReference type="Pfam" id="PF16736">
    <property type="entry name" value="sCache_like"/>
    <property type="match status" value="1"/>
</dbReference>
<evidence type="ECO:0000259" key="14">
    <source>
        <dbReference type="PROSITE" id="PS50109"/>
    </source>
</evidence>
<comment type="subcellular location">
    <subcellularLocation>
        <location evidence="3">Cell membrane</location>
        <topology evidence="3">Multi-pass membrane protein</topology>
    </subcellularLocation>
    <subcellularLocation>
        <location evidence="2">Membrane raft</location>
        <topology evidence="2">Multi-pass membrane protein</topology>
    </subcellularLocation>
</comment>
<dbReference type="GO" id="GO:0005886">
    <property type="term" value="C:plasma membrane"/>
    <property type="evidence" value="ECO:0007669"/>
    <property type="project" value="UniProtKB-SubCell"/>
</dbReference>
<dbReference type="CDD" id="cd00075">
    <property type="entry name" value="HATPase"/>
    <property type="match status" value="1"/>
</dbReference>
<dbReference type="CDD" id="cd00082">
    <property type="entry name" value="HisKA"/>
    <property type="match status" value="1"/>
</dbReference>
<dbReference type="Pfam" id="PF00989">
    <property type="entry name" value="PAS"/>
    <property type="match status" value="1"/>
</dbReference>
<evidence type="ECO:0000256" key="6">
    <source>
        <dbReference type="ARBA" id="ARBA00022553"/>
    </source>
</evidence>
<dbReference type="PRINTS" id="PR00344">
    <property type="entry name" value="BCTRLSENSOR"/>
</dbReference>
<dbReference type="EMBL" id="JACCBX010000010">
    <property type="protein sequence ID" value="NYE07725.1"/>
    <property type="molecule type" value="Genomic_DNA"/>
</dbReference>
<dbReference type="SUPFAM" id="SSF55874">
    <property type="entry name" value="ATPase domain of HSP90 chaperone/DNA topoisomerase II/histidine kinase"/>
    <property type="match status" value="1"/>
</dbReference>
<dbReference type="FunFam" id="3.30.565.10:FF:000023">
    <property type="entry name" value="PAS domain-containing sensor histidine kinase"/>
    <property type="match status" value="1"/>
</dbReference>
<sequence>MTKFRTKLLLALISLLIIGLIGLEILLGQLLKGYYLDTYNERLDKESNLLSLHIENNGGVNSFNQQKIMEISNILNVRLAITDPKGKILFDSDEVSPSKIKGIKEIINEVLKEKQKNKTELVEREEYDLHYSWKPIQQANKNEGYLFIFTKTSELKQAYGQIWWILSISLLMVFIVFIYLGYRITGRYTKPIEAATNVAIELAKGNYRARIESNKLNETSMLSTSINVLAQNLQEMSKAQEIQQDRLSALIENMGAGLLLMDSRGFINLINKGYIEIFHVNSSTYLDKLYYEVIEHEEICNIIADVFRTEQKIRKHLLLPLGIERRYFDVYGIPIIGINNVWKGVLLVFHDITEIKKLEVMRKDFVANVSHELKTPVTSIKGFSETLLDGAMNNQDTLEAFLSIINKESERMQSLIQDLLDFSKIEQQEFKLNIQDFDLFELIKEVITMLNKKAKSKDIRLELEFQREELYIQGDHDRLKQVFINLISNAILYTPPGGYVFVSLFEFERTVKIHVKDSGVGIKQEEIPRIFERFYRVDRARSRDSGGTGLGLAIVKHLVEAHHGNISVRSTLGEGSEFIIELHKYMN</sequence>
<dbReference type="Proteomes" id="UP000548423">
    <property type="component" value="Unassembled WGS sequence"/>
</dbReference>
<dbReference type="PROSITE" id="PS50885">
    <property type="entry name" value="HAMP"/>
    <property type="match status" value="1"/>
</dbReference>
<evidence type="ECO:0000259" key="15">
    <source>
        <dbReference type="PROSITE" id="PS50885"/>
    </source>
</evidence>
<proteinExistence type="predicted"/>
<keyword evidence="7 16" id="KW-0808">Transferase</keyword>
<evidence type="ECO:0000256" key="7">
    <source>
        <dbReference type="ARBA" id="ARBA00022679"/>
    </source>
</evidence>
<keyword evidence="12 13" id="KW-0472">Membrane</keyword>
<evidence type="ECO:0000256" key="5">
    <source>
        <dbReference type="ARBA" id="ARBA00022475"/>
    </source>
</evidence>
<evidence type="ECO:0000256" key="3">
    <source>
        <dbReference type="ARBA" id="ARBA00004651"/>
    </source>
</evidence>
<dbReference type="PANTHER" id="PTHR45453:SF1">
    <property type="entry name" value="PHOSPHATE REGULON SENSOR PROTEIN PHOR"/>
    <property type="match status" value="1"/>
</dbReference>
<gene>
    <name evidence="16" type="ORF">F4694_004542</name>
</gene>
<organism evidence="16 17">
    <name type="scientific">Neobacillus niacini</name>
    <dbReference type="NCBI Taxonomy" id="86668"/>
    <lineage>
        <taxon>Bacteria</taxon>
        <taxon>Bacillati</taxon>
        <taxon>Bacillota</taxon>
        <taxon>Bacilli</taxon>
        <taxon>Bacillales</taxon>
        <taxon>Bacillaceae</taxon>
        <taxon>Neobacillus</taxon>
    </lineage>
</organism>
<protein>
    <recommendedName>
        <fullName evidence="4">histidine kinase</fullName>
        <ecNumber evidence="4">2.7.13.3</ecNumber>
    </recommendedName>
</protein>
<reference evidence="17" key="1">
    <citation type="submission" date="2020-07" db="EMBL/GenBank/DDBJ databases">
        <authorList>
            <person name="Partida-Martinez L."/>
            <person name="Huntemann M."/>
            <person name="Clum A."/>
            <person name="Wang J."/>
            <person name="Palaniappan K."/>
            <person name="Ritter S."/>
            <person name="Chen I.-M."/>
            <person name="Stamatis D."/>
            <person name="Reddy T."/>
            <person name="O'Malley R."/>
            <person name="Daum C."/>
            <person name="Shapiro N."/>
            <person name="Ivanova N."/>
            <person name="Kyrpides N."/>
            <person name="Woyke T."/>
        </authorList>
    </citation>
    <scope>NUCLEOTIDE SEQUENCE [LARGE SCALE GENOMIC DNA]</scope>
    <source>
        <strain evidence="17">AT2.8</strain>
    </source>
</reference>
<dbReference type="GO" id="GO:0045121">
    <property type="term" value="C:membrane raft"/>
    <property type="evidence" value="ECO:0007669"/>
    <property type="project" value="UniProtKB-SubCell"/>
</dbReference>
<dbReference type="Pfam" id="PF02518">
    <property type="entry name" value="HATPase_c"/>
    <property type="match status" value="1"/>
</dbReference>
<dbReference type="PROSITE" id="PS50109">
    <property type="entry name" value="HIS_KIN"/>
    <property type="match status" value="1"/>
</dbReference>
<dbReference type="InterPro" id="IPR050351">
    <property type="entry name" value="BphY/WalK/GraS-like"/>
</dbReference>
<dbReference type="InterPro" id="IPR036890">
    <property type="entry name" value="HATPase_C_sf"/>
</dbReference>
<dbReference type="NCBIfam" id="NF046044">
    <property type="entry name" value="PnpS"/>
    <property type="match status" value="1"/>
</dbReference>
<dbReference type="InterPro" id="IPR031967">
    <property type="entry name" value="PhoR_single_Cache-like_dom"/>
</dbReference>
<evidence type="ECO:0000256" key="9">
    <source>
        <dbReference type="ARBA" id="ARBA00022777"/>
    </source>
</evidence>
<feature type="domain" description="Histidine kinase" evidence="14">
    <location>
        <begin position="368"/>
        <end position="586"/>
    </location>
</feature>
<reference evidence="17" key="2">
    <citation type="submission" date="2020-08" db="EMBL/GenBank/DDBJ databases">
        <title>The Agave Microbiome: Exploring the role of microbial communities in plant adaptations to desert environments.</title>
        <authorList>
            <person name="Partida-Martinez L.P."/>
        </authorList>
    </citation>
    <scope>NUCLEOTIDE SEQUENCE [LARGE SCALE GENOMIC DNA]</scope>
    <source>
        <strain evidence="17">AT2.8</strain>
    </source>
</reference>
<evidence type="ECO:0000256" key="13">
    <source>
        <dbReference type="SAM" id="Phobius"/>
    </source>
</evidence>
<dbReference type="Gene3D" id="1.10.287.130">
    <property type="match status" value="1"/>
</dbReference>
<evidence type="ECO:0000256" key="2">
    <source>
        <dbReference type="ARBA" id="ARBA00004314"/>
    </source>
</evidence>
<dbReference type="SUPFAM" id="SSF47384">
    <property type="entry name" value="Homodimeric domain of signal transducing histidine kinase"/>
    <property type="match status" value="1"/>
</dbReference>
<comment type="catalytic activity">
    <reaction evidence="1">
        <text>ATP + protein L-histidine = ADP + protein N-phospho-L-histidine.</text>
        <dbReference type="EC" id="2.7.13.3"/>
    </reaction>
</comment>
<dbReference type="GO" id="GO:0016036">
    <property type="term" value="P:cellular response to phosphate starvation"/>
    <property type="evidence" value="ECO:0007669"/>
    <property type="project" value="TreeGrafter"/>
</dbReference>
<evidence type="ECO:0000256" key="4">
    <source>
        <dbReference type="ARBA" id="ARBA00012438"/>
    </source>
</evidence>
<dbReference type="EC" id="2.7.13.3" evidence="4"/>
<dbReference type="FunFam" id="1.10.287.130:FF:000001">
    <property type="entry name" value="Two-component sensor histidine kinase"/>
    <property type="match status" value="1"/>
</dbReference>
<dbReference type="InterPro" id="IPR013767">
    <property type="entry name" value="PAS_fold"/>
</dbReference>
<keyword evidence="13" id="KW-1133">Transmembrane helix</keyword>
<evidence type="ECO:0000313" key="17">
    <source>
        <dbReference type="Proteomes" id="UP000548423"/>
    </source>
</evidence>
<dbReference type="GO" id="GO:0005524">
    <property type="term" value="F:ATP binding"/>
    <property type="evidence" value="ECO:0007669"/>
    <property type="project" value="UniProtKB-KW"/>
</dbReference>
<dbReference type="InterPro" id="IPR035965">
    <property type="entry name" value="PAS-like_dom_sf"/>
</dbReference>
<keyword evidence="6" id="KW-0597">Phosphoprotein</keyword>
<dbReference type="InterPro" id="IPR005467">
    <property type="entry name" value="His_kinase_dom"/>
</dbReference>
<dbReference type="Pfam" id="PF00672">
    <property type="entry name" value="HAMP"/>
    <property type="match status" value="1"/>
</dbReference>
<dbReference type="SUPFAM" id="SSF158472">
    <property type="entry name" value="HAMP domain-like"/>
    <property type="match status" value="1"/>
</dbReference>
<evidence type="ECO:0000256" key="10">
    <source>
        <dbReference type="ARBA" id="ARBA00022840"/>
    </source>
</evidence>
<dbReference type="SUPFAM" id="SSF55785">
    <property type="entry name" value="PYP-like sensor domain (PAS domain)"/>
    <property type="match status" value="1"/>
</dbReference>
<dbReference type="InterPro" id="IPR036097">
    <property type="entry name" value="HisK_dim/P_sf"/>
</dbReference>
<evidence type="ECO:0000256" key="1">
    <source>
        <dbReference type="ARBA" id="ARBA00000085"/>
    </source>
</evidence>
<dbReference type="GO" id="GO:0004721">
    <property type="term" value="F:phosphoprotein phosphatase activity"/>
    <property type="evidence" value="ECO:0007669"/>
    <property type="project" value="TreeGrafter"/>
</dbReference>
<dbReference type="InterPro" id="IPR003660">
    <property type="entry name" value="HAMP_dom"/>
</dbReference>
<keyword evidence="10" id="KW-0067">ATP-binding</keyword>
<keyword evidence="5" id="KW-1003">Cell membrane</keyword>
<dbReference type="Gene3D" id="3.30.565.10">
    <property type="entry name" value="Histidine kinase-like ATPase, C-terminal domain"/>
    <property type="match status" value="1"/>
</dbReference>
<dbReference type="InterPro" id="IPR003594">
    <property type="entry name" value="HATPase_dom"/>
</dbReference>
<dbReference type="SMART" id="SM00387">
    <property type="entry name" value="HATPase_c"/>
    <property type="match status" value="1"/>
</dbReference>
<keyword evidence="8" id="KW-0547">Nucleotide-binding</keyword>
<keyword evidence="13" id="KW-0812">Transmembrane</keyword>
<dbReference type="Gene3D" id="3.30.450.20">
    <property type="entry name" value="PAS domain"/>
    <property type="match status" value="2"/>
</dbReference>
<name>A0A852THV9_9BACI</name>
<dbReference type="Pfam" id="PF00512">
    <property type="entry name" value="HisKA"/>
    <property type="match status" value="1"/>
</dbReference>
<dbReference type="GO" id="GO:0006355">
    <property type="term" value="P:regulation of DNA-templated transcription"/>
    <property type="evidence" value="ECO:0007669"/>
    <property type="project" value="InterPro"/>
</dbReference>
<feature type="domain" description="HAMP" evidence="15">
    <location>
        <begin position="186"/>
        <end position="238"/>
    </location>
</feature>
<dbReference type="CDD" id="cd06225">
    <property type="entry name" value="HAMP"/>
    <property type="match status" value="1"/>
</dbReference>
<dbReference type="SMART" id="SM00388">
    <property type="entry name" value="HisKA"/>
    <property type="match status" value="1"/>
</dbReference>
<evidence type="ECO:0000256" key="12">
    <source>
        <dbReference type="ARBA" id="ARBA00023136"/>
    </source>
</evidence>
<accession>A0A852THV9</accession>
<dbReference type="GO" id="GO:0000155">
    <property type="term" value="F:phosphorelay sensor kinase activity"/>
    <property type="evidence" value="ECO:0007669"/>
    <property type="project" value="InterPro"/>
</dbReference>
<dbReference type="InterPro" id="IPR003661">
    <property type="entry name" value="HisK_dim/P_dom"/>
</dbReference>